<name>A0A9W6B113_9LACO</name>
<dbReference type="Pfam" id="PF00496">
    <property type="entry name" value="SBP_bac_5"/>
    <property type="match status" value="1"/>
</dbReference>
<organism evidence="3 4">
    <name type="scientific">Philodulcilactobacillus myokoensis</name>
    <dbReference type="NCBI Taxonomy" id="2929573"/>
    <lineage>
        <taxon>Bacteria</taxon>
        <taxon>Bacillati</taxon>
        <taxon>Bacillota</taxon>
        <taxon>Bacilli</taxon>
        <taxon>Lactobacillales</taxon>
        <taxon>Lactobacillaceae</taxon>
        <taxon>Philodulcilactobacillus</taxon>
    </lineage>
</organism>
<dbReference type="RefSeq" id="WP_286135968.1">
    <property type="nucleotide sequence ID" value="NZ_BRPL01000002.1"/>
</dbReference>
<comment type="caution">
    <text evidence="3">The sequence shown here is derived from an EMBL/GenBank/DDBJ whole genome shotgun (WGS) entry which is preliminary data.</text>
</comment>
<dbReference type="EMBL" id="BRPL01000002">
    <property type="protein sequence ID" value="GLB46500.1"/>
    <property type="molecule type" value="Genomic_DNA"/>
</dbReference>
<evidence type="ECO:0000256" key="1">
    <source>
        <dbReference type="SAM" id="SignalP"/>
    </source>
</evidence>
<dbReference type="InterPro" id="IPR030678">
    <property type="entry name" value="Peptide/Ni-bd"/>
</dbReference>
<feature type="domain" description="Solute-binding protein family 5" evidence="2">
    <location>
        <begin position="113"/>
        <end position="512"/>
    </location>
</feature>
<protein>
    <submittedName>
        <fullName evidence="3">Peptide ABC transporter substrate-binding protein</fullName>
    </submittedName>
</protein>
<dbReference type="Gene3D" id="3.10.105.10">
    <property type="entry name" value="Dipeptide-binding Protein, Domain 3"/>
    <property type="match status" value="1"/>
</dbReference>
<dbReference type="InterPro" id="IPR000914">
    <property type="entry name" value="SBP_5_dom"/>
</dbReference>
<dbReference type="GO" id="GO:0043190">
    <property type="term" value="C:ATP-binding cassette (ABC) transporter complex"/>
    <property type="evidence" value="ECO:0007669"/>
    <property type="project" value="InterPro"/>
</dbReference>
<feature type="chain" id="PRO_5040973365" evidence="1">
    <location>
        <begin position="22"/>
        <end position="597"/>
    </location>
</feature>
<feature type="signal peptide" evidence="1">
    <location>
        <begin position="1"/>
        <end position="21"/>
    </location>
</feature>
<proteinExistence type="predicted"/>
<dbReference type="AlphaFoldDB" id="A0A9W6B113"/>
<dbReference type="PROSITE" id="PS51257">
    <property type="entry name" value="PROKAR_LIPOPROTEIN"/>
    <property type="match status" value="1"/>
</dbReference>
<sequence length="597" mass="66634">MSKYKKWLAAGAVMLSAGLFAACSSSQSQVKSGYKPSVKLSQTYDNPNKTSSTYNNGTLKVAEFNNSPFAGITDPVLQSNAEDQDMFDPGGNDQLFFVNSKNEIVNGGLANLSLDKKAKTATVTVRNNAKWSNGMPVTAKDVEYAYEVLGNKNSNSQQFSPDMQDIQGMAAYHAGKASSISGITMPKGPKGKVAVLHFTTFAPSLKYSGNSVMWDSVEPYEYEKNVPIAKLSSSNQVRKNPIFTGPYKLSKMVDGESTSWVPNKYYFGKKPQIQHINIQVVSEDDFAASLKSKKFDFPITNGQSSEYPNVKNLSDYTIVGKEGTGYDYFGFNLGHLDTKTQTSVMDPNAKMGNVKLRQAMMYALDQGALVKKFDYGMGWFPNTLISPYFKQYYNSKTPYYKYNMSKAEKLLDQAGYKKHGKWRTQPNGKPLTINFGAMQATSSQTAEYNYYLQQWHKLGLNVQYAGGKPMEMNKFYDTLEKPKQSQMDIFAGAFGVNAEPTPTGIYGADASFNMGHFVTKKNTQLMDNMNNDKAWNNSYRVKQFKDWQTYMAQQAAYVPTSMTMNWTPVNHRVKGYSVASDDNEFWSNLALTASNPK</sequence>
<dbReference type="InterPro" id="IPR039424">
    <property type="entry name" value="SBP_5"/>
</dbReference>
<evidence type="ECO:0000313" key="3">
    <source>
        <dbReference type="EMBL" id="GLB46500.1"/>
    </source>
</evidence>
<dbReference type="PANTHER" id="PTHR30290">
    <property type="entry name" value="PERIPLASMIC BINDING COMPONENT OF ABC TRANSPORTER"/>
    <property type="match status" value="1"/>
</dbReference>
<dbReference type="Gene3D" id="3.40.190.10">
    <property type="entry name" value="Periplasmic binding protein-like II"/>
    <property type="match status" value="1"/>
</dbReference>
<dbReference type="GO" id="GO:0042597">
    <property type="term" value="C:periplasmic space"/>
    <property type="evidence" value="ECO:0007669"/>
    <property type="project" value="UniProtKB-ARBA"/>
</dbReference>
<accession>A0A9W6B113</accession>
<gene>
    <name evidence="3" type="primary">oppA_2</name>
    <name evidence="3" type="ORF">WR164_04790</name>
</gene>
<dbReference type="PIRSF" id="PIRSF002741">
    <property type="entry name" value="MppA"/>
    <property type="match status" value="1"/>
</dbReference>
<evidence type="ECO:0000313" key="4">
    <source>
        <dbReference type="Proteomes" id="UP001144204"/>
    </source>
</evidence>
<dbReference type="GO" id="GO:1904680">
    <property type="term" value="F:peptide transmembrane transporter activity"/>
    <property type="evidence" value="ECO:0007669"/>
    <property type="project" value="TreeGrafter"/>
</dbReference>
<keyword evidence="4" id="KW-1185">Reference proteome</keyword>
<dbReference type="Proteomes" id="UP001144204">
    <property type="component" value="Unassembled WGS sequence"/>
</dbReference>
<reference evidence="3" key="1">
    <citation type="submission" date="2022-07" db="EMBL/GenBank/DDBJ databases">
        <authorList>
            <person name="Kouya T."/>
            <person name="Ishiyama Y."/>
        </authorList>
    </citation>
    <scope>NUCLEOTIDE SEQUENCE</scope>
    <source>
        <strain evidence="3">WR16-4</strain>
    </source>
</reference>
<reference evidence="3" key="2">
    <citation type="journal article" date="2023" name="PLoS ONE">
        <title>Philodulcilactobacillus myokoensis gen. nov., sp. nov., a fructophilic, acidophilic, and agar-phobic lactic acid bacterium isolated from fermented vegetable extracts.</title>
        <authorList>
            <person name="Kouya T."/>
            <person name="Ishiyama Y."/>
            <person name="Ohashi S."/>
            <person name="Kumakubo R."/>
            <person name="Yamazaki T."/>
            <person name="Otaki T."/>
        </authorList>
    </citation>
    <scope>NUCLEOTIDE SEQUENCE</scope>
    <source>
        <strain evidence="3">WR16-4</strain>
    </source>
</reference>
<dbReference type="GO" id="GO:0015833">
    <property type="term" value="P:peptide transport"/>
    <property type="evidence" value="ECO:0007669"/>
    <property type="project" value="TreeGrafter"/>
</dbReference>
<dbReference type="SUPFAM" id="SSF53850">
    <property type="entry name" value="Periplasmic binding protein-like II"/>
    <property type="match status" value="1"/>
</dbReference>
<keyword evidence="1" id="KW-0732">Signal</keyword>
<evidence type="ECO:0000259" key="2">
    <source>
        <dbReference type="Pfam" id="PF00496"/>
    </source>
</evidence>